<gene>
    <name evidence="2" type="ORF">SAMN05216249_104156</name>
</gene>
<dbReference type="STRING" id="1120918.SAMN05216249_104156"/>
<dbReference type="AlphaFoldDB" id="A0A1I0WMX7"/>
<feature type="signal peptide" evidence="1">
    <location>
        <begin position="1"/>
        <end position="20"/>
    </location>
</feature>
<accession>A0A1I0WMX7</accession>
<dbReference type="Proteomes" id="UP000198838">
    <property type="component" value="Unassembled WGS sequence"/>
</dbReference>
<proteinExistence type="predicted"/>
<evidence type="ECO:0000256" key="1">
    <source>
        <dbReference type="SAM" id="SignalP"/>
    </source>
</evidence>
<keyword evidence="3" id="KW-1185">Reference proteome</keyword>
<organism evidence="2 3">
    <name type="scientific">Acetitomaculum ruminis DSM 5522</name>
    <dbReference type="NCBI Taxonomy" id="1120918"/>
    <lineage>
        <taxon>Bacteria</taxon>
        <taxon>Bacillati</taxon>
        <taxon>Bacillota</taxon>
        <taxon>Clostridia</taxon>
        <taxon>Lachnospirales</taxon>
        <taxon>Lachnospiraceae</taxon>
        <taxon>Acetitomaculum</taxon>
    </lineage>
</organism>
<name>A0A1I0WMX7_9FIRM</name>
<evidence type="ECO:0008006" key="4">
    <source>
        <dbReference type="Google" id="ProtNLM"/>
    </source>
</evidence>
<dbReference type="OrthoDB" id="9855904at2"/>
<dbReference type="EMBL" id="FOJY01000004">
    <property type="protein sequence ID" value="SFA89747.1"/>
    <property type="molecule type" value="Genomic_DNA"/>
</dbReference>
<keyword evidence="1" id="KW-0732">Signal</keyword>
<evidence type="ECO:0000313" key="3">
    <source>
        <dbReference type="Proteomes" id="UP000198838"/>
    </source>
</evidence>
<protein>
    <recommendedName>
        <fullName evidence="4">Lipoprotein</fullName>
    </recommendedName>
</protein>
<reference evidence="2 3" key="1">
    <citation type="submission" date="2016-10" db="EMBL/GenBank/DDBJ databases">
        <authorList>
            <person name="de Groot N.N."/>
        </authorList>
    </citation>
    <scope>NUCLEOTIDE SEQUENCE [LARGE SCALE GENOMIC DNA]</scope>
    <source>
        <strain evidence="2 3">DSM 5522</strain>
    </source>
</reference>
<feature type="chain" id="PRO_5039629129" description="Lipoprotein" evidence="1">
    <location>
        <begin position="21"/>
        <end position="286"/>
    </location>
</feature>
<dbReference type="RefSeq" id="WP_092870930.1">
    <property type="nucleotide sequence ID" value="NZ_FOJY01000004.1"/>
</dbReference>
<evidence type="ECO:0000313" key="2">
    <source>
        <dbReference type="EMBL" id="SFA89747.1"/>
    </source>
</evidence>
<sequence>MIKKIIILLTVVILVCVGCSGNSDSKSSDNKNAKTTKEEAFDLENLKLTQSNTYMAISKNEKKGYNRWIFFFFSYESKEDLDEKDVEESLYNSIKSISMKSDSKELYVEKEPIISVGKNDKNKYDINIELQPDVGALNLDGPTNISDITIKTSDSQKEYSFDNYILEEKETFTEDEFSVTSSAFFSQVSEDSTASATYALENNGKAIQEISLEYSDKMDFIKNTKVDKTNPLTEDESKTSVFEALFELKEDFEYKTFRPFIKIKTTEKEGYVVPSVPLWFVDFLNK</sequence>